<evidence type="ECO:0000256" key="2">
    <source>
        <dbReference type="ARBA" id="ARBA00022448"/>
    </source>
</evidence>
<sequence>MSLSDIKKKIEADARAEAGKILDKAREQAGEVTADLRREMESMKDSYESRFESEKPEILRRREIVAKLDVKKLELGARQQLVDEVYKGSLEKLRALSAAKYISFVESLLGKAVQTGDEDIIIGKEDKHLNETWLKGYNEKHKTNLTMSGEKASITGGFILKRDKISENASFDMLVRWLRDDLEADVVKRLFSE</sequence>
<dbReference type="InterPro" id="IPR002842">
    <property type="entry name" value="ATPase_V1_Esu"/>
</dbReference>
<dbReference type="InterPro" id="IPR038495">
    <property type="entry name" value="ATPase_E_C"/>
</dbReference>
<keyword evidence="2" id="KW-0813">Transport</keyword>
<comment type="caution">
    <text evidence="4">The sequence shown here is derived from an EMBL/GenBank/DDBJ whole genome shotgun (WGS) entry which is preliminary data.</text>
</comment>
<evidence type="ECO:0000313" key="4">
    <source>
        <dbReference type="EMBL" id="MCF4143568.1"/>
    </source>
</evidence>
<dbReference type="RefSeq" id="WP_236100298.1">
    <property type="nucleotide sequence ID" value="NZ_JAKGUD010000018.1"/>
</dbReference>
<dbReference type="Gene3D" id="1.20.5.620">
    <property type="entry name" value="F1F0 ATP synthase subunit B, membrane domain"/>
    <property type="match status" value="1"/>
</dbReference>
<name>A0ABS9EV05_9BACT</name>
<dbReference type="EMBL" id="JAKGUD010000018">
    <property type="protein sequence ID" value="MCF4143568.1"/>
    <property type="molecule type" value="Genomic_DNA"/>
</dbReference>
<keyword evidence="5" id="KW-1185">Reference proteome</keyword>
<evidence type="ECO:0000256" key="3">
    <source>
        <dbReference type="ARBA" id="ARBA00023065"/>
    </source>
</evidence>
<dbReference type="Pfam" id="PF01991">
    <property type="entry name" value="vATP-synt_E"/>
    <property type="match status" value="1"/>
</dbReference>
<protein>
    <submittedName>
        <fullName evidence="4">V-type ATP synthase subunit E</fullName>
    </submittedName>
</protein>
<proteinExistence type="inferred from homology"/>
<gene>
    <name evidence="4" type="ORF">L2W38_12195</name>
</gene>
<comment type="similarity">
    <text evidence="1">Belongs to the V-ATPase E subunit family.</text>
</comment>
<organism evidence="4 5">
    <name type="scientific">Dethiosulfovibrio marinus</name>
    <dbReference type="NCBI Taxonomy" id="133532"/>
    <lineage>
        <taxon>Bacteria</taxon>
        <taxon>Thermotogati</taxon>
        <taxon>Synergistota</taxon>
        <taxon>Synergistia</taxon>
        <taxon>Synergistales</taxon>
        <taxon>Dethiosulfovibrionaceae</taxon>
        <taxon>Dethiosulfovibrio</taxon>
    </lineage>
</organism>
<dbReference type="Gene3D" id="3.30.2320.30">
    <property type="entry name" value="ATP synthase, E subunit, C-terminal"/>
    <property type="match status" value="1"/>
</dbReference>
<dbReference type="SUPFAM" id="SSF160527">
    <property type="entry name" value="V-type ATPase subunit E-like"/>
    <property type="match status" value="1"/>
</dbReference>
<accession>A0ABS9EV05</accession>
<evidence type="ECO:0000256" key="1">
    <source>
        <dbReference type="ARBA" id="ARBA00005901"/>
    </source>
</evidence>
<evidence type="ECO:0000313" key="5">
    <source>
        <dbReference type="Proteomes" id="UP001200430"/>
    </source>
</evidence>
<reference evidence="4 5" key="1">
    <citation type="submission" date="2022-01" db="EMBL/GenBank/DDBJ databases">
        <title>Dethiosulfovibrio faecalis sp. nov., a novel proteolytic, non-sulfur-reducing bacterium isolated from a marine aquaculture solid waste bioreactor.</title>
        <authorList>
            <person name="Grabowski S."/>
            <person name="Apolinario E."/>
            <person name="Schneider N."/>
            <person name="Marshall C.W."/>
            <person name="Sowers K.R."/>
        </authorList>
    </citation>
    <scope>NUCLEOTIDE SEQUENCE [LARGE SCALE GENOMIC DNA]</scope>
    <source>
        <strain evidence="4 5">DSM 12537</strain>
    </source>
</reference>
<keyword evidence="3" id="KW-0406">Ion transport</keyword>
<dbReference type="Proteomes" id="UP001200430">
    <property type="component" value="Unassembled WGS sequence"/>
</dbReference>